<dbReference type="Gene3D" id="3.40.50.720">
    <property type="entry name" value="NAD(P)-binding Rossmann-like Domain"/>
    <property type="match status" value="1"/>
</dbReference>
<dbReference type="EMBL" id="NIZV01000007">
    <property type="protein sequence ID" value="RSM20140.1"/>
    <property type="molecule type" value="Genomic_DNA"/>
</dbReference>
<evidence type="ECO:0000259" key="2">
    <source>
        <dbReference type="Pfam" id="PF13460"/>
    </source>
</evidence>
<dbReference type="PANTHER" id="PTHR48079:SF6">
    <property type="entry name" value="NAD(P)-BINDING DOMAIN-CONTAINING PROTEIN-RELATED"/>
    <property type="match status" value="1"/>
</dbReference>
<dbReference type="InterPro" id="IPR051783">
    <property type="entry name" value="NAD(P)-dependent_oxidoreduct"/>
</dbReference>
<dbReference type="Proteomes" id="UP000288429">
    <property type="component" value="Unassembled WGS sequence"/>
</dbReference>
<proteinExistence type="predicted"/>
<evidence type="ECO:0008006" key="5">
    <source>
        <dbReference type="Google" id="ProtNLM"/>
    </source>
</evidence>
<evidence type="ECO:0000313" key="4">
    <source>
        <dbReference type="Proteomes" id="UP000288429"/>
    </source>
</evidence>
<dbReference type="Pfam" id="PF13460">
    <property type="entry name" value="NAD_binding_10"/>
    <property type="match status" value="1"/>
</dbReference>
<dbReference type="InterPro" id="IPR036291">
    <property type="entry name" value="NAD(P)-bd_dom_sf"/>
</dbReference>
<dbReference type="GO" id="GO:0004029">
    <property type="term" value="F:aldehyde dehydrogenase (NAD+) activity"/>
    <property type="evidence" value="ECO:0007669"/>
    <property type="project" value="TreeGrafter"/>
</dbReference>
<dbReference type="Pfam" id="PF01370">
    <property type="entry name" value="Epimerase"/>
    <property type="match status" value="1"/>
</dbReference>
<organism evidence="3 4">
    <name type="scientific">Fusarium ambrosium</name>
    <dbReference type="NCBI Taxonomy" id="131363"/>
    <lineage>
        <taxon>Eukaryota</taxon>
        <taxon>Fungi</taxon>
        <taxon>Dikarya</taxon>
        <taxon>Ascomycota</taxon>
        <taxon>Pezizomycotina</taxon>
        <taxon>Sordariomycetes</taxon>
        <taxon>Hypocreomycetidae</taxon>
        <taxon>Hypocreales</taxon>
        <taxon>Nectriaceae</taxon>
        <taxon>Fusarium</taxon>
        <taxon>Fusarium solani species complex</taxon>
    </lineage>
</organism>
<keyword evidence="4" id="KW-1185">Reference proteome</keyword>
<name>A0A428V0U2_9HYPO</name>
<gene>
    <name evidence="3" type="ORF">CDV31_000935</name>
</gene>
<evidence type="ECO:0000259" key="1">
    <source>
        <dbReference type="Pfam" id="PF01370"/>
    </source>
</evidence>
<evidence type="ECO:0000313" key="3">
    <source>
        <dbReference type="EMBL" id="RSM20140.1"/>
    </source>
</evidence>
<comment type="caution">
    <text evidence="3">The sequence shown here is derived from an EMBL/GenBank/DDBJ whole genome shotgun (WGS) entry which is preliminary data.</text>
</comment>
<feature type="domain" description="NAD(P)-binding" evidence="2">
    <location>
        <begin position="9"/>
        <end position="88"/>
    </location>
</feature>
<reference evidence="3 4" key="1">
    <citation type="submission" date="2017-06" db="EMBL/GenBank/DDBJ databases">
        <title>Cmopartive genomic analysis of Ambrosia Fusariam Clade fungi.</title>
        <authorList>
            <person name="Stajich J.E."/>
            <person name="Carrillo J."/>
            <person name="Kijimoto T."/>
            <person name="Eskalen A."/>
            <person name="O'Donnell K."/>
            <person name="Kasson M."/>
        </authorList>
    </citation>
    <scope>NUCLEOTIDE SEQUENCE [LARGE SCALE GENOMIC DNA]</scope>
    <source>
        <strain evidence="3 4">NRRL 20438</strain>
    </source>
</reference>
<dbReference type="GO" id="GO:0005737">
    <property type="term" value="C:cytoplasm"/>
    <property type="evidence" value="ECO:0007669"/>
    <property type="project" value="TreeGrafter"/>
</dbReference>
<protein>
    <recommendedName>
        <fullName evidence="5">NAD(P)-binding domain-containing protein</fullName>
    </recommendedName>
</protein>
<sequence length="367" mass="40162">MAPSILLTGATGYTGGTVLNTLVTAHPEYDITVLLRKPTKSFLEKYPGVTVLQADFDSTELLREAASKADIVVHHGNSDHVPAVKALITGVTERAQASEPAFYIHLGGTGIIAESTNVGELHPKVWSDIDDIDAIWSFPIEAIHRDTELLIQDAWTKYGDKLKTAVVCPPNIHGKGTGPDRTESFYVPYFYAESLKLGSTFYVGSGSNVYSRVHVEDVAQVFLKLVEAAVDGGKGAEWGREGYYFTASEEVSQFEIAVAVGKILKSKGQLETEEPKQISLHELDSLLAEIPVKGAARLVFGSNSRSKPDRARKLLGYKPRGRSFLDSLEDDLISAMELLKRRKLYMRSLKNIAAAMGFDLSKAMILT</sequence>
<dbReference type="InterPro" id="IPR016040">
    <property type="entry name" value="NAD(P)-bd_dom"/>
</dbReference>
<accession>A0A428V0U2</accession>
<dbReference type="PANTHER" id="PTHR48079">
    <property type="entry name" value="PROTEIN YEEZ"/>
    <property type="match status" value="1"/>
</dbReference>
<feature type="domain" description="NAD-dependent epimerase/dehydratase" evidence="1">
    <location>
        <begin position="150"/>
        <end position="235"/>
    </location>
</feature>
<dbReference type="InterPro" id="IPR001509">
    <property type="entry name" value="Epimerase_deHydtase"/>
</dbReference>
<dbReference type="SUPFAM" id="SSF51735">
    <property type="entry name" value="NAD(P)-binding Rossmann-fold domains"/>
    <property type="match status" value="1"/>
</dbReference>
<dbReference type="AlphaFoldDB" id="A0A428V0U2"/>